<reference evidence="3" key="1">
    <citation type="journal article" date="2024" name="Gigascience">
        <title>Chromosome-level genome of the poultry shaft louse Menopon gallinae provides insight into the host-switching and adaptive evolution of parasitic lice.</title>
        <authorList>
            <person name="Xu Y."/>
            <person name="Ma L."/>
            <person name="Liu S."/>
            <person name="Liang Y."/>
            <person name="Liu Q."/>
            <person name="He Z."/>
            <person name="Tian L."/>
            <person name="Duan Y."/>
            <person name="Cai W."/>
            <person name="Li H."/>
            <person name="Song F."/>
        </authorList>
    </citation>
    <scope>NUCLEOTIDE SEQUENCE</scope>
    <source>
        <strain evidence="3">Cailab_2023a</strain>
    </source>
</reference>
<dbReference type="EMBL" id="JARGDH010000004">
    <property type="protein sequence ID" value="KAL0271392.1"/>
    <property type="molecule type" value="Genomic_DNA"/>
</dbReference>
<name>A0AAW2HNK0_9NEOP</name>
<feature type="region of interest" description="Disordered" evidence="1">
    <location>
        <begin position="110"/>
        <end position="148"/>
    </location>
</feature>
<accession>A0AAW2HNK0</accession>
<organism evidence="3">
    <name type="scientific">Menopon gallinae</name>
    <name type="common">poultry shaft louse</name>
    <dbReference type="NCBI Taxonomy" id="328185"/>
    <lineage>
        <taxon>Eukaryota</taxon>
        <taxon>Metazoa</taxon>
        <taxon>Ecdysozoa</taxon>
        <taxon>Arthropoda</taxon>
        <taxon>Hexapoda</taxon>
        <taxon>Insecta</taxon>
        <taxon>Pterygota</taxon>
        <taxon>Neoptera</taxon>
        <taxon>Paraneoptera</taxon>
        <taxon>Psocodea</taxon>
        <taxon>Troctomorpha</taxon>
        <taxon>Phthiraptera</taxon>
        <taxon>Amblycera</taxon>
        <taxon>Menoponidae</taxon>
        <taxon>Menopon</taxon>
    </lineage>
</organism>
<sequence length="148" mass="16851">MEDVCCLLVNALKGLIIGAGFGAVFAAASFCWLARPETSTMAHAEMFIRRFAIIGAAVYIIWNLTQFPVFCSSVSGTQFPIQIKMAAKHDHPGNHSRRRHPRHSLRHLKRLLTADVTGNNGTPRKRRNMKNSRYRTRKPHHRQHPQEI</sequence>
<evidence type="ECO:0008006" key="4">
    <source>
        <dbReference type="Google" id="ProtNLM"/>
    </source>
</evidence>
<feature type="transmembrane region" description="Helical" evidence="2">
    <location>
        <begin position="15"/>
        <end position="35"/>
    </location>
</feature>
<evidence type="ECO:0000256" key="2">
    <source>
        <dbReference type="SAM" id="Phobius"/>
    </source>
</evidence>
<dbReference type="AlphaFoldDB" id="A0AAW2HNK0"/>
<protein>
    <recommendedName>
        <fullName evidence="4">ATP synthase protein MI25</fullName>
    </recommendedName>
</protein>
<gene>
    <name evidence="3" type="ORF">PYX00_008492</name>
</gene>
<evidence type="ECO:0000313" key="3">
    <source>
        <dbReference type="EMBL" id="KAL0271392.1"/>
    </source>
</evidence>
<keyword evidence="2" id="KW-0472">Membrane</keyword>
<feature type="transmembrane region" description="Helical" evidence="2">
    <location>
        <begin position="47"/>
        <end position="65"/>
    </location>
</feature>
<comment type="caution">
    <text evidence="3">The sequence shown here is derived from an EMBL/GenBank/DDBJ whole genome shotgun (WGS) entry which is preliminary data.</text>
</comment>
<keyword evidence="2" id="KW-0812">Transmembrane</keyword>
<proteinExistence type="predicted"/>
<feature type="compositionally biased region" description="Basic residues" evidence="1">
    <location>
        <begin position="123"/>
        <end position="148"/>
    </location>
</feature>
<keyword evidence="2" id="KW-1133">Transmembrane helix</keyword>
<evidence type="ECO:0000256" key="1">
    <source>
        <dbReference type="SAM" id="MobiDB-lite"/>
    </source>
</evidence>